<sequence>MAAASTKTASTRSTGFTSLRRCRDFLAVPNCGITRYSKMKINTPTLNILRTWRGILNRRFGGVSSGMLPTALHKQRVLESTTTEDYD</sequence>
<accession>A0A6J6VS22</accession>
<name>A0A6J6VS22_9ZZZZ</name>
<dbReference type="EMBL" id="CAFAAB010000002">
    <property type="protein sequence ID" value="CAB4773397.1"/>
    <property type="molecule type" value="Genomic_DNA"/>
</dbReference>
<gene>
    <name evidence="1" type="ORF">UFOPK2958_00049</name>
</gene>
<reference evidence="1" key="1">
    <citation type="submission" date="2020-05" db="EMBL/GenBank/DDBJ databases">
        <authorList>
            <person name="Chiriac C."/>
            <person name="Salcher M."/>
            <person name="Ghai R."/>
            <person name="Kavagutti S V."/>
        </authorList>
    </citation>
    <scope>NUCLEOTIDE SEQUENCE</scope>
</reference>
<protein>
    <submittedName>
        <fullName evidence="1">Unannotated protein</fullName>
    </submittedName>
</protein>
<evidence type="ECO:0000313" key="1">
    <source>
        <dbReference type="EMBL" id="CAB4773397.1"/>
    </source>
</evidence>
<proteinExistence type="predicted"/>
<organism evidence="1">
    <name type="scientific">freshwater metagenome</name>
    <dbReference type="NCBI Taxonomy" id="449393"/>
    <lineage>
        <taxon>unclassified sequences</taxon>
        <taxon>metagenomes</taxon>
        <taxon>ecological metagenomes</taxon>
    </lineage>
</organism>
<dbReference type="AlphaFoldDB" id="A0A6J6VS22"/>